<evidence type="ECO:0000313" key="2">
    <source>
        <dbReference type="Proteomes" id="UP000293398"/>
    </source>
</evidence>
<evidence type="ECO:0000313" key="1">
    <source>
        <dbReference type="EMBL" id="RZT94554.1"/>
    </source>
</evidence>
<organism evidence="1 2">
    <name type="scientific">Advenella incenata</name>
    <dbReference type="NCBI Taxonomy" id="267800"/>
    <lineage>
        <taxon>Bacteria</taxon>
        <taxon>Pseudomonadati</taxon>
        <taxon>Pseudomonadota</taxon>
        <taxon>Betaproteobacteria</taxon>
        <taxon>Burkholderiales</taxon>
        <taxon>Alcaligenaceae</taxon>
    </lineage>
</organism>
<sequence>MPDLWRIVHSNANLCVRFIKSGRTNREVTIAELIGEAQDKIRSQFQSLEAQAWIKLCTAAGNTQIGAAMVSWCMNATPAQVWAAWKELERSMPFDEIFFLAARNMNQEFLFVERKLSAYVSHYYADRLKMYVSLAAHPNEIECNMTPAQLSSLPRELADFLAHPAVNIVGRV</sequence>
<proteinExistence type="predicted"/>
<dbReference type="EMBL" id="SHKO01000002">
    <property type="protein sequence ID" value="RZT94554.1"/>
    <property type="molecule type" value="Genomic_DNA"/>
</dbReference>
<reference evidence="1 2" key="1">
    <citation type="submission" date="2019-02" db="EMBL/GenBank/DDBJ databases">
        <title>Genomic Encyclopedia of Type Strains, Phase IV (KMG-IV): sequencing the most valuable type-strain genomes for metagenomic binning, comparative biology and taxonomic classification.</title>
        <authorList>
            <person name="Goeker M."/>
        </authorList>
    </citation>
    <scope>NUCLEOTIDE SEQUENCE [LARGE SCALE GENOMIC DNA]</scope>
    <source>
        <strain evidence="1 2">DSM 23814</strain>
    </source>
</reference>
<protein>
    <submittedName>
        <fullName evidence="1">Uncharacterized protein</fullName>
    </submittedName>
</protein>
<name>A0A4Q7VEK3_9BURK</name>
<comment type="caution">
    <text evidence="1">The sequence shown here is derived from an EMBL/GenBank/DDBJ whole genome shotgun (WGS) entry which is preliminary data.</text>
</comment>
<dbReference type="AlphaFoldDB" id="A0A4Q7VEK3"/>
<keyword evidence="2" id="KW-1185">Reference proteome</keyword>
<gene>
    <name evidence="1" type="ORF">EV681_2975</name>
</gene>
<dbReference type="Proteomes" id="UP000293398">
    <property type="component" value="Unassembled WGS sequence"/>
</dbReference>
<accession>A0A4Q7VEK3</accession>